<organism evidence="3 4">
    <name type="scientific">Macrosiphum euphorbiae</name>
    <name type="common">potato aphid</name>
    <dbReference type="NCBI Taxonomy" id="13131"/>
    <lineage>
        <taxon>Eukaryota</taxon>
        <taxon>Metazoa</taxon>
        <taxon>Ecdysozoa</taxon>
        <taxon>Arthropoda</taxon>
        <taxon>Hexapoda</taxon>
        <taxon>Insecta</taxon>
        <taxon>Pterygota</taxon>
        <taxon>Neoptera</taxon>
        <taxon>Paraneoptera</taxon>
        <taxon>Hemiptera</taxon>
        <taxon>Sternorrhyncha</taxon>
        <taxon>Aphidomorpha</taxon>
        <taxon>Aphidoidea</taxon>
        <taxon>Aphididae</taxon>
        <taxon>Macrosiphini</taxon>
        <taxon>Macrosiphum</taxon>
    </lineage>
</organism>
<sequence>MFGRLAALPSWSAGAEDRTSVPPPVHPNRCAHSPRTPTTTLRPRPSVGPFVTFWVVVSTGNFFLNAFFFSPLTFFRSSIVGAGLLHISVGPSRFAFPGQTGVRDQPHGGSKSRLGGRTNTRKDLQLYYVVVTVAPLHSSIHNKPPECSFNRKTQKRLRKNEFQYTLLLNAVRCMQRQQQNCKTQRKPKMLH</sequence>
<evidence type="ECO:0000313" key="4">
    <source>
        <dbReference type="Proteomes" id="UP001160148"/>
    </source>
</evidence>
<keyword evidence="2" id="KW-0812">Transmembrane</keyword>
<gene>
    <name evidence="3" type="ORF">MEUPH1_LOCUS20189</name>
</gene>
<dbReference type="EMBL" id="CARXXK010000004">
    <property type="protein sequence ID" value="CAI6365483.1"/>
    <property type="molecule type" value="Genomic_DNA"/>
</dbReference>
<dbReference type="AlphaFoldDB" id="A0AAV0XBA0"/>
<accession>A0AAV0XBA0</accession>
<evidence type="ECO:0000256" key="1">
    <source>
        <dbReference type="SAM" id="MobiDB-lite"/>
    </source>
</evidence>
<keyword evidence="2" id="KW-0472">Membrane</keyword>
<comment type="caution">
    <text evidence="3">The sequence shown here is derived from an EMBL/GenBank/DDBJ whole genome shotgun (WGS) entry which is preliminary data.</text>
</comment>
<name>A0AAV0XBA0_9HEMI</name>
<keyword evidence="4" id="KW-1185">Reference proteome</keyword>
<evidence type="ECO:0000256" key="2">
    <source>
        <dbReference type="SAM" id="Phobius"/>
    </source>
</evidence>
<dbReference type="Proteomes" id="UP001160148">
    <property type="component" value="Unassembled WGS sequence"/>
</dbReference>
<keyword evidence="2" id="KW-1133">Transmembrane helix</keyword>
<proteinExistence type="predicted"/>
<reference evidence="3 4" key="1">
    <citation type="submission" date="2023-01" db="EMBL/GenBank/DDBJ databases">
        <authorList>
            <person name="Whitehead M."/>
        </authorList>
    </citation>
    <scope>NUCLEOTIDE SEQUENCE [LARGE SCALE GENOMIC DNA]</scope>
</reference>
<feature type="transmembrane region" description="Helical" evidence="2">
    <location>
        <begin position="51"/>
        <end position="69"/>
    </location>
</feature>
<protein>
    <submittedName>
        <fullName evidence="3">Uncharacterized protein</fullName>
    </submittedName>
</protein>
<feature type="region of interest" description="Disordered" evidence="1">
    <location>
        <begin position="1"/>
        <end position="41"/>
    </location>
</feature>
<evidence type="ECO:0000313" key="3">
    <source>
        <dbReference type="EMBL" id="CAI6365483.1"/>
    </source>
</evidence>